<dbReference type="PANTHER" id="PTHR43963">
    <property type="entry name" value="CARBONYL REDUCTASE 1-RELATED"/>
    <property type="match status" value="1"/>
</dbReference>
<dbReference type="OrthoDB" id="1933717at2759"/>
<dbReference type="InterPro" id="IPR036291">
    <property type="entry name" value="NAD(P)-bd_dom_sf"/>
</dbReference>
<accession>A0A167DQ33</accession>
<dbReference type="PRINTS" id="PR00081">
    <property type="entry name" value="GDHRDH"/>
</dbReference>
<name>A0A167DQ33_COLIC</name>
<evidence type="ECO:0000256" key="2">
    <source>
        <dbReference type="ARBA" id="ARBA00022857"/>
    </source>
</evidence>
<dbReference type="PANTHER" id="PTHR43963:SF6">
    <property type="entry name" value="CHAIN DEHYDROGENASE FAMILY PROTEIN, PUTATIVE (AFU_ORTHOLOGUE AFUA_3G15350)-RELATED"/>
    <property type="match status" value="1"/>
</dbReference>
<sequence length="250" mass="26230">MAINPATGKTIALVTGANQGIGFAISKKLASNPYNYHVIMAGRKEEAIKSAAAQLQKESLSVEPVVLDLSSDASIEAAAQQIEGRFDHLDVLVNNAGIARAQPLPGQGTRSVYQQIIDTNVIGSMSVTEHFLPLLAKSQQVKRVVFVSSGAGSLTLFSTPGSPTRAFKAPAYAVSKTALNALCVQYAVAHDEDKSWKFNACCPGYCATNLNGYSGTNTPETGAEIACHLASIGKDGPTGTFVNSEGTLPW</sequence>
<dbReference type="InterPro" id="IPR045313">
    <property type="entry name" value="CBR1-like"/>
</dbReference>
<dbReference type="Pfam" id="PF00106">
    <property type="entry name" value="adh_short"/>
    <property type="match status" value="1"/>
</dbReference>
<dbReference type="AlphaFoldDB" id="A0A167DQ33"/>
<keyword evidence="2" id="KW-0521">NADP</keyword>
<proteinExistence type="inferred from homology"/>
<dbReference type="SUPFAM" id="SSF51735">
    <property type="entry name" value="NAD(P)-binding Rossmann-fold domains"/>
    <property type="match status" value="1"/>
</dbReference>
<keyword evidence="3" id="KW-0560">Oxidoreductase</keyword>
<dbReference type="Gene3D" id="3.40.50.720">
    <property type="entry name" value="NAD(P)-binding Rossmann-like Domain"/>
    <property type="match status" value="1"/>
</dbReference>
<evidence type="ECO:0000256" key="1">
    <source>
        <dbReference type="ARBA" id="ARBA00006484"/>
    </source>
</evidence>
<dbReference type="InterPro" id="IPR002347">
    <property type="entry name" value="SDR_fam"/>
</dbReference>
<protein>
    <submittedName>
        <fullName evidence="4">Short chain dehydrogenase</fullName>
    </submittedName>
</protein>
<evidence type="ECO:0000313" key="4">
    <source>
        <dbReference type="EMBL" id="KZL84184.1"/>
    </source>
</evidence>
<dbReference type="EMBL" id="LFIW01000949">
    <property type="protein sequence ID" value="KZL84184.1"/>
    <property type="molecule type" value="Genomic_DNA"/>
</dbReference>
<evidence type="ECO:0000256" key="3">
    <source>
        <dbReference type="ARBA" id="ARBA00023002"/>
    </source>
</evidence>
<dbReference type="GO" id="GO:0016616">
    <property type="term" value="F:oxidoreductase activity, acting on the CH-OH group of donors, NAD or NADP as acceptor"/>
    <property type="evidence" value="ECO:0007669"/>
    <property type="project" value="InterPro"/>
</dbReference>
<comment type="similarity">
    <text evidence="1">Belongs to the short-chain dehydrogenases/reductases (SDR) family.</text>
</comment>
<comment type="caution">
    <text evidence="4">The sequence shown here is derived from an EMBL/GenBank/DDBJ whole genome shotgun (WGS) entry which is preliminary data.</text>
</comment>
<reference evidence="4 5" key="1">
    <citation type="submission" date="2015-06" db="EMBL/GenBank/DDBJ databases">
        <title>Survival trade-offs in plant roots during colonization by closely related pathogenic and mutualistic fungi.</title>
        <authorList>
            <person name="Hacquard S."/>
            <person name="Kracher B."/>
            <person name="Hiruma K."/>
            <person name="Weinman A."/>
            <person name="Muench P."/>
            <person name="Garrido Oter R."/>
            <person name="Ver Loren van Themaat E."/>
            <person name="Dallerey J.-F."/>
            <person name="Damm U."/>
            <person name="Henrissat B."/>
            <person name="Lespinet O."/>
            <person name="Thon M."/>
            <person name="Kemen E."/>
            <person name="McHardy A.C."/>
            <person name="Schulze-Lefert P."/>
            <person name="O'Connell R.J."/>
        </authorList>
    </citation>
    <scope>NUCLEOTIDE SEQUENCE [LARGE SCALE GENOMIC DNA]</scope>
    <source>
        <strain evidence="4 5">MAFF 238704</strain>
    </source>
</reference>
<keyword evidence="5" id="KW-1185">Reference proteome</keyword>
<dbReference type="CDD" id="cd05324">
    <property type="entry name" value="carb_red_PTCR-like_SDR_c"/>
    <property type="match status" value="1"/>
</dbReference>
<evidence type="ECO:0000313" key="5">
    <source>
        <dbReference type="Proteomes" id="UP000076584"/>
    </source>
</evidence>
<dbReference type="Proteomes" id="UP000076584">
    <property type="component" value="Unassembled WGS sequence"/>
</dbReference>
<gene>
    <name evidence="4" type="ORF">CI238_02693</name>
</gene>
<organism evidence="4 5">
    <name type="scientific">Colletotrichum incanum</name>
    <name type="common">Soybean anthracnose fungus</name>
    <dbReference type="NCBI Taxonomy" id="1573173"/>
    <lineage>
        <taxon>Eukaryota</taxon>
        <taxon>Fungi</taxon>
        <taxon>Dikarya</taxon>
        <taxon>Ascomycota</taxon>
        <taxon>Pezizomycotina</taxon>
        <taxon>Sordariomycetes</taxon>
        <taxon>Hypocreomycetidae</taxon>
        <taxon>Glomerellales</taxon>
        <taxon>Glomerellaceae</taxon>
        <taxon>Colletotrichum</taxon>
        <taxon>Colletotrichum spaethianum species complex</taxon>
    </lineage>
</organism>
<dbReference type="STRING" id="1573173.A0A167DQ33"/>